<feature type="compositionally biased region" description="Basic and acidic residues" evidence="1">
    <location>
        <begin position="1"/>
        <end position="11"/>
    </location>
</feature>
<evidence type="ECO:0000256" key="1">
    <source>
        <dbReference type="SAM" id="MobiDB-lite"/>
    </source>
</evidence>
<feature type="region of interest" description="Disordered" evidence="1">
    <location>
        <begin position="1"/>
        <end position="48"/>
    </location>
</feature>
<evidence type="ECO:0000313" key="4">
    <source>
        <dbReference type="Proteomes" id="UP000785653"/>
    </source>
</evidence>
<dbReference type="AlphaFoldDB" id="A0A930Q0E5"/>
<keyword evidence="2" id="KW-1133">Transmembrane helix</keyword>
<keyword evidence="2" id="KW-0472">Membrane</keyword>
<evidence type="ECO:0000313" key="3">
    <source>
        <dbReference type="EMBL" id="MBF1672696.1"/>
    </source>
</evidence>
<feature type="compositionally biased region" description="Acidic residues" evidence="1">
    <location>
        <begin position="18"/>
        <end position="48"/>
    </location>
</feature>
<accession>A0A930Q0E5</accession>
<feature type="transmembrane region" description="Helical" evidence="2">
    <location>
        <begin position="68"/>
        <end position="93"/>
    </location>
</feature>
<keyword evidence="2" id="KW-0812">Transmembrane</keyword>
<dbReference type="EMBL" id="JABZXS010000003">
    <property type="protein sequence ID" value="MBF1672696.1"/>
    <property type="molecule type" value="Genomic_DNA"/>
</dbReference>
<dbReference type="Proteomes" id="UP000785653">
    <property type="component" value="Unassembled WGS sequence"/>
</dbReference>
<gene>
    <name evidence="3" type="ORF">HXO65_00550</name>
</gene>
<reference evidence="3" key="1">
    <citation type="submission" date="2020-04" db="EMBL/GenBank/DDBJ databases">
        <title>Deep metagenomics examines the oral microbiome during advanced dental caries in children, revealing novel taxa and co-occurrences with host molecules.</title>
        <authorList>
            <person name="Baker J.L."/>
            <person name="Morton J.T."/>
            <person name="Dinis M."/>
            <person name="Alvarez R."/>
            <person name="Tran N.C."/>
            <person name="Knight R."/>
            <person name="Edlund A."/>
        </authorList>
    </citation>
    <scope>NUCLEOTIDE SEQUENCE</scope>
    <source>
        <strain evidence="3">JCVI_47_bin.3</strain>
    </source>
</reference>
<sequence>MANRENSREQDELSQSTEVEETYFEDSEYEDSEYEEYDEYEDYDDEEENSSLFAMSEEELDDRPGVNWLSVLSAAVAVILSIVLAIAGVRAFASVNNNAEYAGKSWVIQGTYQDLTPDLITKGNVARYKGNLPADDALNGKTYVSNLKDKYQVTSGAPIEFRGSQTGDVPSEFPREVDGLLVEKNGSLEVVYTAEKGTLKPVTEASVNAERFAGIASIVGAVLVLLLGLGFAVWLNRRSRDVEYEDLDGLVEDER</sequence>
<name>A0A930Q0E5_9MICC</name>
<organism evidence="3 4">
    <name type="scientific">Rothia mucilaginosa</name>
    <dbReference type="NCBI Taxonomy" id="43675"/>
    <lineage>
        <taxon>Bacteria</taxon>
        <taxon>Bacillati</taxon>
        <taxon>Actinomycetota</taxon>
        <taxon>Actinomycetes</taxon>
        <taxon>Micrococcales</taxon>
        <taxon>Micrococcaceae</taxon>
        <taxon>Rothia</taxon>
    </lineage>
</organism>
<protein>
    <submittedName>
        <fullName evidence="3">Uncharacterized protein</fullName>
    </submittedName>
</protein>
<comment type="caution">
    <text evidence="3">The sequence shown here is derived from an EMBL/GenBank/DDBJ whole genome shotgun (WGS) entry which is preliminary data.</text>
</comment>
<proteinExistence type="predicted"/>
<feature type="transmembrane region" description="Helical" evidence="2">
    <location>
        <begin position="212"/>
        <end position="235"/>
    </location>
</feature>
<evidence type="ECO:0000256" key="2">
    <source>
        <dbReference type="SAM" id="Phobius"/>
    </source>
</evidence>